<name>A0A380JGS5_STRDO</name>
<evidence type="ECO:0000313" key="3">
    <source>
        <dbReference type="Proteomes" id="UP000254082"/>
    </source>
</evidence>
<dbReference type="OrthoDB" id="1706970at2"/>
<keyword evidence="3" id="KW-1185">Reference proteome</keyword>
<evidence type="ECO:0000256" key="1">
    <source>
        <dbReference type="SAM" id="Phobius"/>
    </source>
</evidence>
<gene>
    <name evidence="2" type="primary">queT</name>
    <name evidence="2" type="ORF">NCTC11391_01647</name>
</gene>
<keyword evidence="1" id="KW-0472">Membrane</keyword>
<reference evidence="2 3" key="1">
    <citation type="submission" date="2018-06" db="EMBL/GenBank/DDBJ databases">
        <authorList>
            <consortium name="Pathogen Informatics"/>
            <person name="Doyle S."/>
        </authorList>
    </citation>
    <scope>NUCLEOTIDE SEQUENCE [LARGE SCALE GENOMIC DNA]</scope>
    <source>
        <strain evidence="3">NCTC 11391</strain>
    </source>
</reference>
<keyword evidence="1" id="KW-0812">Transmembrane</keyword>
<dbReference type="Pfam" id="PF06177">
    <property type="entry name" value="QueT"/>
    <property type="match status" value="1"/>
</dbReference>
<feature type="transmembrane region" description="Helical" evidence="1">
    <location>
        <begin position="134"/>
        <end position="159"/>
    </location>
</feature>
<dbReference type="PANTHER" id="PTHR40044:SF1">
    <property type="entry name" value="INTEGRAL MEMBRANE PROTEIN"/>
    <property type="match status" value="1"/>
</dbReference>
<dbReference type="EMBL" id="UHFA01000002">
    <property type="protein sequence ID" value="SUN36649.1"/>
    <property type="molecule type" value="Genomic_DNA"/>
</dbReference>
<feature type="transmembrane region" description="Helical" evidence="1">
    <location>
        <begin position="75"/>
        <end position="92"/>
    </location>
</feature>
<dbReference type="Proteomes" id="UP000254082">
    <property type="component" value="Unassembled WGS sequence"/>
</dbReference>
<feature type="transmembrane region" description="Helical" evidence="1">
    <location>
        <begin position="101"/>
        <end position="122"/>
    </location>
</feature>
<dbReference type="PANTHER" id="PTHR40044">
    <property type="entry name" value="INTEGRAL MEMBRANE PROTEIN-RELATED"/>
    <property type="match status" value="1"/>
</dbReference>
<sequence length="166" mass="18602">MKFTVRDLVQIALVAALYFILTAMPPFNAISYGAYQFRLSEMLNFLAFYKRKYIIALTLGCAISNFYSFGLIDVLVGSAQSLIVVSLGVYLFKKFMDQSILGYNLAFFYFSLFFSASMFIIAAELNLVSQAPFFFTWMTTALGELASLLVGGYLIGLLAKRIDLTK</sequence>
<evidence type="ECO:0000313" key="2">
    <source>
        <dbReference type="EMBL" id="SUN36649.1"/>
    </source>
</evidence>
<organism evidence="2 3">
    <name type="scientific">Streptococcus downei MFe28</name>
    <dbReference type="NCBI Taxonomy" id="764290"/>
    <lineage>
        <taxon>Bacteria</taxon>
        <taxon>Bacillati</taxon>
        <taxon>Bacillota</taxon>
        <taxon>Bacilli</taxon>
        <taxon>Lactobacillales</taxon>
        <taxon>Streptococcaceae</taxon>
        <taxon>Streptococcus</taxon>
    </lineage>
</organism>
<dbReference type="AlphaFoldDB" id="A0A380JGS5"/>
<accession>A0A380JGS5</accession>
<dbReference type="InterPro" id="IPR010387">
    <property type="entry name" value="QueT"/>
</dbReference>
<proteinExistence type="predicted"/>
<feature type="transmembrane region" description="Helical" evidence="1">
    <location>
        <begin position="12"/>
        <end position="32"/>
    </location>
</feature>
<dbReference type="RefSeq" id="WP_002998028.1">
    <property type="nucleotide sequence ID" value="NZ_UHFA01000002.1"/>
</dbReference>
<feature type="transmembrane region" description="Helical" evidence="1">
    <location>
        <begin position="53"/>
        <end position="69"/>
    </location>
</feature>
<keyword evidence="1" id="KW-1133">Transmembrane helix</keyword>
<dbReference type="PIRSF" id="PIRSF031501">
    <property type="entry name" value="QueT"/>
    <property type="match status" value="1"/>
</dbReference>
<protein>
    <submittedName>
        <fullName evidence="2">Citrulline cluster-linked protein</fullName>
    </submittedName>
</protein>